<protein>
    <submittedName>
        <fullName evidence="3">DedA family protein</fullName>
    </submittedName>
</protein>
<dbReference type="PANTHER" id="PTHR42709">
    <property type="entry name" value="ALKALINE PHOSPHATASE LIKE PROTEIN"/>
    <property type="match status" value="1"/>
</dbReference>
<evidence type="ECO:0000259" key="2">
    <source>
        <dbReference type="Pfam" id="PF09335"/>
    </source>
</evidence>
<feature type="transmembrane region" description="Helical" evidence="1">
    <location>
        <begin position="110"/>
        <end position="137"/>
    </location>
</feature>
<reference evidence="3 4" key="1">
    <citation type="submission" date="2018-07" db="EMBL/GenBank/DDBJ databases">
        <title>Marsedoiliclastica nanhaica gen. nov. sp. nov., a novel marine hydrocarbonoclastic bacterium isolated from an in-situ enriched hydrocarbon-degrading consortium in deep-sea sediment.</title>
        <authorList>
            <person name="Dong C."/>
            <person name="Ma T."/>
            <person name="Liu R."/>
            <person name="Shao Z."/>
        </authorList>
    </citation>
    <scope>NUCLEOTIDE SEQUENCE [LARGE SCALE GENOMIC DNA]</scope>
    <source>
        <strain evidence="4">soil36-7</strain>
    </source>
</reference>
<dbReference type="KEGG" id="hmi:soil367_00915"/>
<feature type="transmembrane region" description="Helical" evidence="1">
    <location>
        <begin position="149"/>
        <end position="170"/>
    </location>
</feature>
<organism evidence="3 4">
    <name type="scientific">Hydrocarboniclastica marina</name>
    <dbReference type="NCBI Taxonomy" id="2259620"/>
    <lineage>
        <taxon>Bacteria</taxon>
        <taxon>Pseudomonadati</taxon>
        <taxon>Pseudomonadota</taxon>
        <taxon>Gammaproteobacteria</taxon>
        <taxon>Alteromonadales</taxon>
        <taxon>Alteromonadaceae</taxon>
        <taxon>Hydrocarboniclastica</taxon>
    </lineage>
</organism>
<accession>A0A4P7XCQ2</accession>
<sequence length="194" mass="21650">MAEGKRRVKHWLDRLARSRHDLTLIATISFMEAIIVPIPLELVLIPYMLKDRQRAWAIAAAALAGCLVAALIGYFVGLALFESVGRWLLEVLQYTEQYQTFQDRFEQNGFWAIILVGVVPIPFQVAMLVAGSAGYSLPLFMLASAIARGIRYFGLALLVELVGDQALALWNRHSRLVGGALLIVALVAFYFMLR</sequence>
<feature type="transmembrane region" description="Helical" evidence="1">
    <location>
        <begin position="22"/>
        <end position="44"/>
    </location>
</feature>
<dbReference type="OrthoDB" id="9130337at2"/>
<dbReference type="InterPro" id="IPR051311">
    <property type="entry name" value="DedA_domain"/>
</dbReference>
<evidence type="ECO:0000313" key="4">
    <source>
        <dbReference type="Proteomes" id="UP000298049"/>
    </source>
</evidence>
<keyword evidence="1" id="KW-1133">Transmembrane helix</keyword>
<dbReference type="EMBL" id="CP031093">
    <property type="protein sequence ID" value="QCF24628.1"/>
    <property type="molecule type" value="Genomic_DNA"/>
</dbReference>
<feature type="transmembrane region" description="Helical" evidence="1">
    <location>
        <begin position="176"/>
        <end position="193"/>
    </location>
</feature>
<dbReference type="AlphaFoldDB" id="A0A4P7XCQ2"/>
<keyword evidence="1" id="KW-0472">Membrane</keyword>
<evidence type="ECO:0000313" key="3">
    <source>
        <dbReference type="EMBL" id="QCF24628.1"/>
    </source>
</evidence>
<evidence type="ECO:0000256" key="1">
    <source>
        <dbReference type="SAM" id="Phobius"/>
    </source>
</evidence>
<dbReference type="Pfam" id="PF09335">
    <property type="entry name" value="VTT_dom"/>
    <property type="match status" value="1"/>
</dbReference>
<gene>
    <name evidence="3" type="ORF">soil367_00915</name>
</gene>
<dbReference type="RefSeq" id="WP_136546018.1">
    <property type="nucleotide sequence ID" value="NZ_CP031093.1"/>
</dbReference>
<proteinExistence type="predicted"/>
<feature type="transmembrane region" description="Helical" evidence="1">
    <location>
        <begin position="56"/>
        <end position="81"/>
    </location>
</feature>
<name>A0A4P7XCQ2_9ALTE</name>
<feature type="domain" description="VTT" evidence="2">
    <location>
        <begin position="56"/>
        <end position="159"/>
    </location>
</feature>
<dbReference type="InterPro" id="IPR032816">
    <property type="entry name" value="VTT_dom"/>
</dbReference>
<keyword evidence="1" id="KW-0812">Transmembrane</keyword>
<dbReference type="PANTHER" id="PTHR42709:SF11">
    <property type="entry name" value="DEDA FAMILY PROTEIN"/>
    <property type="match status" value="1"/>
</dbReference>
<keyword evidence="4" id="KW-1185">Reference proteome</keyword>
<dbReference type="Proteomes" id="UP000298049">
    <property type="component" value="Chromosome"/>
</dbReference>
<dbReference type="GO" id="GO:0005886">
    <property type="term" value="C:plasma membrane"/>
    <property type="evidence" value="ECO:0007669"/>
    <property type="project" value="UniProtKB-ARBA"/>
</dbReference>